<evidence type="ECO:0000313" key="4">
    <source>
        <dbReference type="EMBL" id="AAU28440.1"/>
    </source>
</evidence>
<dbReference type="PATRIC" id="fig|272624.6.peg.2510"/>
<gene>
    <name evidence="4" type="ordered locus">lpg2379</name>
</gene>
<sequence length="116" mass="13215">MKRCPITYEKISDQENYSQRGLRLLSPQLKNLSPLDLSADEQRQEAIARVGKMSIQGVQKKLSTKLKIKEGCFEIVDQNGDYILKPQSDIYPELPENEAITMTLAKTIGLEWFSVL</sequence>
<keyword evidence="5" id="KW-1185">Reference proteome</keyword>
<evidence type="ECO:0000256" key="2">
    <source>
        <dbReference type="ARBA" id="ARBA00022777"/>
    </source>
</evidence>
<organism evidence="4 5">
    <name type="scientific">Legionella pneumophila subsp. pneumophila (strain Philadelphia 1 / ATCC 33152 / DSM 7513)</name>
    <dbReference type="NCBI Taxonomy" id="272624"/>
    <lineage>
        <taxon>Bacteria</taxon>
        <taxon>Pseudomonadati</taxon>
        <taxon>Pseudomonadota</taxon>
        <taxon>Gammaproteobacteria</taxon>
        <taxon>Legionellales</taxon>
        <taxon>Legionellaceae</taxon>
        <taxon>Legionella</taxon>
    </lineage>
</organism>
<proteinExistence type="predicted"/>
<accession>Q5ZSY7</accession>
<evidence type="ECO:0000259" key="3">
    <source>
        <dbReference type="Pfam" id="PF07804"/>
    </source>
</evidence>
<dbReference type="InterPro" id="IPR012893">
    <property type="entry name" value="HipA-like_C"/>
</dbReference>
<name>Q5ZSY7_LEGPH</name>
<protein>
    <recommendedName>
        <fullName evidence="3">HipA-like C-terminal domain-containing protein</fullName>
    </recommendedName>
</protein>
<evidence type="ECO:0000256" key="1">
    <source>
        <dbReference type="ARBA" id="ARBA00022679"/>
    </source>
</evidence>
<dbReference type="STRING" id="272624.lpg2379"/>
<dbReference type="GO" id="GO:0016301">
    <property type="term" value="F:kinase activity"/>
    <property type="evidence" value="ECO:0007669"/>
    <property type="project" value="UniProtKB-KW"/>
</dbReference>
<dbReference type="AlphaFoldDB" id="Q5ZSY7"/>
<dbReference type="Pfam" id="PF07804">
    <property type="entry name" value="HipA_C"/>
    <property type="match status" value="1"/>
</dbReference>
<dbReference type="OrthoDB" id="9805913at2"/>
<evidence type="ECO:0000313" key="5">
    <source>
        <dbReference type="Proteomes" id="UP000000609"/>
    </source>
</evidence>
<keyword evidence="2" id="KW-0418">Kinase</keyword>
<dbReference type="KEGG" id="lpn:lpg2379"/>
<dbReference type="Proteomes" id="UP000000609">
    <property type="component" value="Chromosome"/>
</dbReference>
<reference evidence="4 5" key="1">
    <citation type="journal article" date="2004" name="Science">
        <title>The genomic sequence of the accidental pathogen Legionella pneumophila.</title>
        <authorList>
            <person name="Chien M."/>
            <person name="Morozova I."/>
            <person name="Shi S."/>
            <person name="Sheng H."/>
            <person name="Chen J."/>
            <person name="Gomez S.M."/>
            <person name="Asamani G."/>
            <person name="Hill K."/>
            <person name="Nuara J."/>
            <person name="Feder M."/>
            <person name="Rineer J."/>
            <person name="Greenberg J.J."/>
            <person name="Steshenko V."/>
            <person name="Park S.H."/>
            <person name="Zhao B."/>
            <person name="Teplitskaya E."/>
            <person name="Edwards J.R."/>
            <person name="Pampou S."/>
            <person name="Georghiou A."/>
            <person name="Chou I.C."/>
            <person name="Iannuccilli W."/>
            <person name="Ulz M.E."/>
            <person name="Kim D.H."/>
            <person name="Geringer-Sameth A."/>
            <person name="Goldsberry C."/>
            <person name="Morozov P."/>
            <person name="Fischer S.G."/>
            <person name="Segal G."/>
            <person name="Qu X."/>
            <person name="Rzhetsky A."/>
            <person name="Zhang P."/>
            <person name="Cayanis E."/>
            <person name="De Jong P.J."/>
            <person name="Ju J."/>
            <person name="Kalachikov S."/>
            <person name="Shuman H.A."/>
            <person name="Russo J.J."/>
        </authorList>
    </citation>
    <scope>NUCLEOTIDE SEQUENCE [LARGE SCALE GENOMIC DNA]</scope>
    <source>
        <strain evidence="5">Philadelphia 1 / ATCC 33152 / DSM 7513</strain>
    </source>
</reference>
<dbReference type="PaxDb" id="272624-lpg2379"/>
<dbReference type="eggNOG" id="COG3550">
    <property type="taxonomic scope" value="Bacteria"/>
</dbReference>
<keyword evidence="1" id="KW-0808">Transferase</keyword>
<dbReference type="EMBL" id="AE017354">
    <property type="protein sequence ID" value="AAU28440.1"/>
    <property type="molecule type" value="Genomic_DNA"/>
</dbReference>
<feature type="domain" description="HipA-like C-terminal" evidence="3">
    <location>
        <begin position="53"/>
        <end position="111"/>
    </location>
</feature>
<dbReference type="HOGENOM" id="CLU_2093792_0_0_6"/>